<sequence length="41" mass="4564">MLLSADLSSRFSEKGQEKLNALEATCCGDVLCQMLVCWITR</sequence>
<reference evidence="1" key="1">
    <citation type="submission" date="2014-11" db="EMBL/GenBank/DDBJ databases">
        <authorList>
            <person name="Amaro Gonzalez C."/>
        </authorList>
    </citation>
    <scope>NUCLEOTIDE SEQUENCE</scope>
</reference>
<accession>A0A0E9SUS4</accession>
<reference evidence="1" key="2">
    <citation type="journal article" date="2015" name="Fish Shellfish Immunol.">
        <title>Early steps in the European eel (Anguilla anguilla)-Vibrio vulnificus interaction in the gills: Role of the RtxA13 toxin.</title>
        <authorList>
            <person name="Callol A."/>
            <person name="Pajuelo D."/>
            <person name="Ebbesson L."/>
            <person name="Teles M."/>
            <person name="MacKenzie S."/>
            <person name="Amaro C."/>
        </authorList>
    </citation>
    <scope>NUCLEOTIDE SEQUENCE</scope>
</reference>
<dbReference type="EMBL" id="GBXM01063575">
    <property type="protein sequence ID" value="JAH45002.1"/>
    <property type="molecule type" value="Transcribed_RNA"/>
</dbReference>
<organism evidence="1">
    <name type="scientific">Anguilla anguilla</name>
    <name type="common">European freshwater eel</name>
    <name type="synonym">Muraena anguilla</name>
    <dbReference type="NCBI Taxonomy" id="7936"/>
    <lineage>
        <taxon>Eukaryota</taxon>
        <taxon>Metazoa</taxon>
        <taxon>Chordata</taxon>
        <taxon>Craniata</taxon>
        <taxon>Vertebrata</taxon>
        <taxon>Euteleostomi</taxon>
        <taxon>Actinopterygii</taxon>
        <taxon>Neopterygii</taxon>
        <taxon>Teleostei</taxon>
        <taxon>Anguilliformes</taxon>
        <taxon>Anguillidae</taxon>
        <taxon>Anguilla</taxon>
    </lineage>
</organism>
<evidence type="ECO:0000313" key="1">
    <source>
        <dbReference type="EMBL" id="JAH45002.1"/>
    </source>
</evidence>
<dbReference type="AlphaFoldDB" id="A0A0E9SUS4"/>
<proteinExistence type="predicted"/>
<protein>
    <submittedName>
        <fullName evidence="1">Uncharacterized protein</fullName>
    </submittedName>
</protein>
<name>A0A0E9SUS4_ANGAN</name>